<dbReference type="EMBL" id="AVOT02010845">
    <property type="protein sequence ID" value="MBW0490970.1"/>
    <property type="molecule type" value="Genomic_DNA"/>
</dbReference>
<dbReference type="GO" id="GO:0004519">
    <property type="term" value="F:endonuclease activity"/>
    <property type="evidence" value="ECO:0007669"/>
    <property type="project" value="UniProtKB-KW"/>
</dbReference>
<comment type="caution">
    <text evidence="10">The sequence shown here is derived from an EMBL/GenBank/DDBJ whole genome shotgun (WGS) entry which is preliminary data.</text>
</comment>
<dbReference type="InterPro" id="IPR043502">
    <property type="entry name" value="DNA/RNA_pol_sf"/>
</dbReference>
<dbReference type="PANTHER" id="PTHR37984:SF5">
    <property type="entry name" value="PROTEIN NYNRIN-LIKE"/>
    <property type="match status" value="1"/>
</dbReference>
<evidence type="ECO:0000259" key="8">
    <source>
        <dbReference type="Pfam" id="PF17917"/>
    </source>
</evidence>
<evidence type="ECO:0000256" key="5">
    <source>
        <dbReference type="ARBA" id="ARBA00022801"/>
    </source>
</evidence>
<dbReference type="Gene3D" id="1.10.340.70">
    <property type="match status" value="1"/>
</dbReference>
<dbReference type="InterPro" id="IPR041588">
    <property type="entry name" value="Integrase_H2C2"/>
</dbReference>
<dbReference type="Pfam" id="PF00078">
    <property type="entry name" value="RVT_1"/>
    <property type="match status" value="1"/>
</dbReference>
<dbReference type="InterPro" id="IPR041373">
    <property type="entry name" value="RT_RNaseH"/>
</dbReference>
<dbReference type="Gene3D" id="3.30.70.270">
    <property type="match status" value="2"/>
</dbReference>
<organism evidence="10 11">
    <name type="scientific">Austropuccinia psidii MF-1</name>
    <dbReference type="NCBI Taxonomy" id="1389203"/>
    <lineage>
        <taxon>Eukaryota</taxon>
        <taxon>Fungi</taxon>
        <taxon>Dikarya</taxon>
        <taxon>Basidiomycota</taxon>
        <taxon>Pucciniomycotina</taxon>
        <taxon>Pucciniomycetes</taxon>
        <taxon>Pucciniales</taxon>
        <taxon>Sphaerophragmiaceae</taxon>
        <taxon>Austropuccinia</taxon>
    </lineage>
</organism>
<evidence type="ECO:0000256" key="6">
    <source>
        <dbReference type="ARBA" id="ARBA00022918"/>
    </source>
</evidence>
<gene>
    <name evidence="10" type="ORF">O181_030685</name>
</gene>
<dbReference type="Pfam" id="PF17917">
    <property type="entry name" value="RT_RNaseH"/>
    <property type="match status" value="1"/>
</dbReference>
<dbReference type="InterPro" id="IPR000477">
    <property type="entry name" value="RT_dom"/>
</dbReference>
<dbReference type="OrthoDB" id="4358334at2759"/>
<dbReference type="CDD" id="cd09274">
    <property type="entry name" value="RNase_HI_RT_Ty3"/>
    <property type="match status" value="1"/>
</dbReference>
<dbReference type="InterPro" id="IPR043128">
    <property type="entry name" value="Rev_trsase/Diguanyl_cyclase"/>
</dbReference>
<evidence type="ECO:0000256" key="2">
    <source>
        <dbReference type="ARBA" id="ARBA00022695"/>
    </source>
</evidence>
<evidence type="ECO:0000256" key="3">
    <source>
        <dbReference type="ARBA" id="ARBA00022722"/>
    </source>
</evidence>
<accession>A0A9Q3CXN4</accession>
<dbReference type="CDD" id="cd01647">
    <property type="entry name" value="RT_LTR"/>
    <property type="match status" value="1"/>
</dbReference>
<protein>
    <recommendedName>
        <fullName evidence="12">Reverse transcriptase domain-containing protein</fullName>
    </recommendedName>
</protein>
<dbReference type="PANTHER" id="PTHR37984">
    <property type="entry name" value="PROTEIN CBG26694"/>
    <property type="match status" value="1"/>
</dbReference>
<keyword evidence="11" id="KW-1185">Reference proteome</keyword>
<evidence type="ECO:0000259" key="9">
    <source>
        <dbReference type="Pfam" id="PF17921"/>
    </source>
</evidence>
<evidence type="ECO:0000259" key="7">
    <source>
        <dbReference type="Pfam" id="PF00078"/>
    </source>
</evidence>
<dbReference type="FunFam" id="3.30.70.270:FF:000020">
    <property type="entry name" value="Transposon Tf2-6 polyprotein-like Protein"/>
    <property type="match status" value="1"/>
</dbReference>
<keyword evidence="4" id="KW-0255">Endonuclease</keyword>
<dbReference type="GO" id="GO:0016787">
    <property type="term" value="F:hydrolase activity"/>
    <property type="evidence" value="ECO:0007669"/>
    <property type="project" value="UniProtKB-KW"/>
</dbReference>
<dbReference type="Proteomes" id="UP000765509">
    <property type="component" value="Unassembled WGS sequence"/>
</dbReference>
<keyword evidence="1" id="KW-0808">Transferase</keyword>
<keyword evidence="5" id="KW-0378">Hydrolase</keyword>
<feature type="domain" description="Reverse transcriptase RNase H-like" evidence="8">
    <location>
        <begin position="332"/>
        <end position="440"/>
    </location>
</feature>
<evidence type="ECO:0000256" key="4">
    <source>
        <dbReference type="ARBA" id="ARBA00022759"/>
    </source>
</evidence>
<feature type="domain" description="Reverse transcriptase" evidence="7">
    <location>
        <begin position="87"/>
        <end position="243"/>
    </location>
</feature>
<dbReference type="GO" id="GO:0003964">
    <property type="term" value="F:RNA-directed DNA polymerase activity"/>
    <property type="evidence" value="ECO:0007669"/>
    <property type="project" value="UniProtKB-KW"/>
</dbReference>
<keyword evidence="6" id="KW-0695">RNA-directed DNA polymerase</keyword>
<dbReference type="Gene3D" id="3.10.10.10">
    <property type="entry name" value="HIV Type 1 Reverse Transcriptase, subunit A, domain 1"/>
    <property type="match status" value="1"/>
</dbReference>
<keyword evidence="2" id="KW-0548">Nucleotidyltransferase</keyword>
<dbReference type="InterPro" id="IPR050951">
    <property type="entry name" value="Retrovirus_Pol_polyprotein"/>
</dbReference>
<proteinExistence type="predicted"/>
<dbReference type="AlphaFoldDB" id="A0A9Q3CXN4"/>
<evidence type="ECO:0008006" key="12">
    <source>
        <dbReference type="Google" id="ProtNLM"/>
    </source>
</evidence>
<feature type="domain" description="Integrase zinc-binding" evidence="9">
    <location>
        <begin position="600"/>
        <end position="650"/>
    </location>
</feature>
<evidence type="ECO:0000256" key="1">
    <source>
        <dbReference type="ARBA" id="ARBA00022679"/>
    </source>
</evidence>
<keyword evidence="3" id="KW-0540">Nuclease</keyword>
<evidence type="ECO:0000313" key="10">
    <source>
        <dbReference type="EMBL" id="MBW0490970.1"/>
    </source>
</evidence>
<dbReference type="Pfam" id="PF17921">
    <property type="entry name" value="Integrase_H2C2"/>
    <property type="match status" value="1"/>
</dbReference>
<reference evidence="10" key="1">
    <citation type="submission" date="2021-03" db="EMBL/GenBank/DDBJ databases">
        <title>Draft genome sequence of rust myrtle Austropuccinia psidii MF-1, a brazilian biotype.</title>
        <authorList>
            <person name="Quecine M.C."/>
            <person name="Pachon D.M.R."/>
            <person name="Bonatelli M.L."/>
            <person name="Correr F.H."/>
            <person name="Franceschini L.M."/>
            <person name="Leite T.F."/>
            <person name="Margarido G.R.A."/>
            <person name="Almeida C.A."/>
            <person name="Ferrarezi J.A."/>
            <person name="Labate C.A."/>
        </authorList>
    </citation>
    <scope>NUCLEOTIDE SEQUENCE</scope>
    <source>
        <strain evidence="10">MF-1</strain>
    </source>
</reference>
<evidence type="ECO:0000313" key="11">
    <source>
        <dbReference type="Proteomes" id="UP000765509"/>
    </source>
</evidence>
<dbReference type="SUPFAM" id="SSF56672">
    <property type="entry name" value="DNA/RNA polymerases"/>
    <property type="match status" value="1"/>
</dbReference>
<sequence length="650" mass="75470">MLWKNRPEFAIGEEPLGKMKGHDIELYLDVERPYPPMLKRPPYPESPETRNEIEKYINELLDMDVIRKIGHNEIVEITTPVLIIWHDGKYRVGGDFGALNNYTKADRYPIPRIPHALDKLAKAKYITKMDCMKGFHQNGVKPNSMKLLRIICHMGIYEYTRMPFGIKNAPAHFQRMMDTIFQEEILEGWMVVYIDDIIIYSETWEDHVQYIDRVLSKCTPINLKISLKKCNFGQQELLALGHKVSGLSLAIDQNKVAAVLQKPVPKSIKEMQSFLGFASYYRNHIKKNSHITSSLYKLCSKDVVFEVTKERRDAYERVKHELTNAHVLILPDFELSFKLYIDAACSQCLGAALHQRQIVDGEPREGVICYISRQLKDSESRYGATQTECLCLVWALGKLHYYLEGAVFEVYTDCTALKSLLNMKTTNRHLLRWQIAIQQYRGNMTIIYKEGKSHTKADGLSRWPLEHVKSNPAYDPEVAAHIPIHFMEVDRKKNFRFSEWAPESGTLDSQNTDSEGTETPILGISSSELHNEFLSAVLKSYSKHKQCGILLQLLQQKYRSPELESQLEEPWLRAYKNNKFFLIDGLLYHREKHTSALTVVDRDHISLILQECHDCPYMEHMSEDRTKERVASTAWWPKWEQELSEYINTC</sequence>
<name>A0A9Q3CXN4_9BASI</name>